<dbReference type="InterPro" id="IPR050259">
    <property type="entry name" value="SDR"/>
</dbReference>
<dbReference type="InterPro" id="IPR036291">
    <property type="entry name" value="NAD(P)-bd_dom_sf"/>
</dbReference>
<dbReference type="InterPro" id="IPR057326">
    <property type="entry name" value="KR_dom"/>
</dbReference>
<dbReference type="PRINTS" id="PR00081">
    <property type="entry name" value="GDHRDH"/>
</dbReference>
<protein>
    <submittedName>
        <fullName evidence="4">SDR family oxidoreductase</fullName>
    </submittedName>
</protein>
<comment type="similarity">
    <text evidence="1 2">Belongs to the short-chain dehydrogenases/reductases (SDR) family.</text>
</comment>
<evidence type="ECO:0000259" key="3">
    <source>
        <dbReference type="SMART" id="SM00822"/>
    </source>
</evidence>
<dbReference type="SMART" id="SM00822">
    <property type="entry name" value="PKS_KR"/>
    <property type="match status" value="1"/>
</dbReference>
<evidence type="ECO:0000313" key="4">
    <source>
        <dbReference type="EMBL" id="MCL6285607.1"/>
    </source>
</evidence>
<keyword evidence="5" id="KW-1185">Reference proteome</keyword>
<evidence type="ECO:0000256" key="2">
    <source>
        <dbReference type="RuleBase" id="RU000363"/>
    </source>
</evidence>
<reference evidence="4" key="1">
    <citation type="submission" date="2022-05" db="EMBL/GenBank/DDBJ databases">
        <authorList>
            <person name="Park J.-S."/>
        </authorList>
    </citation>
    <scope>NUCLEOTIDE SEQUENCE</scope>
    <source>
        <strain evidence="4">2012CJ41-6</strain>
    </source>
</reference>
<dbReference type="Pfam" id="PF00106">
    <property type="entry name" value="adh_short"/>
    <property type="match status" value="1"/>
</dbReference>
<dbReference type="Proteomes" id="UP001203880">
    <property type="component" value="Unassembled WGS sequence"/>
</dbReference>
<gene>
    <name evidence="4" type="ORF">M3P21_18920</name>
</gene>
<dbReference type="CDD" id="cd05233">
    <property type="entry name" value="SDR_c"/>
    <property type="match status" value="1"/>
</dbReference>
<dbReference type="Gene3D" id="3.40.50.720">
    <property type="entry name" value="NAD(P)-binding Rossmann-like Domain"/>
    <property type="match status" value="1"/>
</dbReference>
<accession>A0ABT0Q719</accession>
<dbReference type="PRINTS" id="PR00080">
    <property type="entry name" value="SDRFAMILY"/>
</dbReference>
<dbReference type="PANTHER" id="PTHR42879:SF2">
    <property type="entry name" value="3-OXOACYL-[ACYL-CARRIER-PROTEIN] REDUCTASE FABG"/>
    <property type="match status" value="1"/>
</dbReference>
<dbReference type="InterPro" id="IPR020904">
    <property type="entry name" value="Sc_DH/Rdtase_CS"/>
</dbReference>
<proteinExistence type="inferred from homology"/>
<evidence type="ECO:0000313" key="5">
    <source>
        <dbReference type="Proteomes" id="UP001203880"/>
    </source>
</evidence>
<organism evidence="4 5">
    <name type="scientific">Ruegeria spongiae</name>
    <dbReference type="NCBI Taxonomy" id="2942209"/>
    <lineage>
        <taxon>Bacteria</taxon>
        <taxon>Pseudomonadati</taxon>
        <taxon>Pseudomonadota</taxon>
        <taxon>Alphaproteobacteria</taxon>
        <taxon>Rhodobacterales</taxon>
        <taxon>Roseobacteraceae</taxon>
        <taxon>Ruegeria</taxon>
    </lineage>
</organism>
<feature type="domain" description="Ketoreductase" evidence="3">
    <location>
        <begin position="6"/>
        <end position="176"/>
    </location>
</feature>
<dbReference type="InterPro" id="IPR002347">
    <property type="entry name" value="SDR_fam"/>
</dbReference>
<dbReference type="PANTHER" id="PTHR42879">
    <property type="entry name" value="3-OXOACYL-(ACYL-CARRIER-PROTEIN) REDUCTASE"/>
    <property type="match status" value="1"/>
</dbReference>
<dbReference type="EMBL" id="JAMFMB010000032">
    <property type="protein sequence ID" value="MCL6285607.1"/>
    <property type="molecule type" value="Genomic_DNA"/>
</dbReference>
<evidence type="ECO:0000256" key="1">
    <source>
        <dbReference type="ARBA" id="ARBA00006484"/>
    </source>
</evidence>
<dbReference type="PROSITE" id="PS00061">
    <property type="entry name" value="ADH_SHORT"/>
    <property type="match status" value="1"/>
</dbReference>
<name>A0ABT0Q719_9RHOB</name>
<sequence>MTLTGKHVVVTGGGSGVGAQTARRFAAEGARVTIMGRKEEPLKSQGLAWQICEVTDPSSVSAGFDGARAEHGPISVVVANAGAATSVPFAQMSPQDLDDMLGVNLTGVFNVWKAALPEMKDAGWGRMIAIASTAGLKGYPYVAGYCAAKHGVVGLTRALALELASTGITVNAICPGFIETPMLERSIANIVGKTGMSAADAAKSLLRNNPQKRFIQTDEVAGTAVWLCSGAAKSINGHALSLSGGEI</sequence>
<dbReference type="RefSeq" id="WP_249712553.1">
    <property type="nucleotide sequence ID" value="NZ_JAMFMB010000032.1"/>
</dbReference>
<comment type="caution">
    <text evidence="4">The sequence shown here is derived from an EMBL/GenBank/DDBJ whole genome shotgun (WGS) entry which is preliminary data.</text>
</comment>
<dbReference type="SUPFAM" id="SSF51735">
    <property type="entry name" value="NAD(P)-binding Rossmann-fold domains"/>
    <property type="match status" value="1"/>
</dbReference>